<evidence type="ECO:0000256" key="3">
    <source>
        <dbReference type="ARBA" id="ARBA00004947"/>
    </source>
</evidence>
<comment type="cofactor">
    <cofactor evidence="2">
        <name>NAD(+)</name>
        <dbReference type="ChEBI" id="CHEBI:57540"/>
    </cofactor>
</comment>
<name>A0A1Q2LF01_9HELI</name>
<dbReference type="Gene3D" id="3.40.50.720">
    <property type="entry name" value="NAD(P)-binding Rossmann-like Domain"/>
    <property type="match status" value="2"/>
</dbReference>
<evidence type="ECO:0000313" key="13">
    <source>
        <dbReference type="EMBL" id="AQQ58996.1"/>
    </source>
</evidence>
<comment type="catalytic activity">
    <reaction evidence="1">
        <text>UDP-alpha-D-glucose = UDP-alpha-D-galactose</text>
        <dbReference type="Rhea" id="RHEA:22168"/>
        <dbReference type="ChEBI" id="CHEBI:58885"/>
        <dbReference type="ChEBI" id="CHEBI:66914"/>
        <dbReference type="EC" id="5.1.3.2"/>
    </reaction>
</comment>
<evidence type="ECO:0000256" key="1">
    <source>
        <dbReference type="ARBA" id="ARBA00000083"/>
    </source>
</evidence>
<keyword evidence="8" id="KW-0413">Isomerase</keyword>
<evidence type="ECO:0000256" key="5">
    <source>
        <dbReference type="ARBA" id="ARBA00013189"/>
    </source>
</evidence>
<reference evidence="13 14" key="1">
    <citation type="submission" date="2017-02" db="EMBL/GenBank/DDBJ databases">
        <title>Whole genome sequencing of Helicobacter bilis strain AAQJH.</title>
        <authorList>
            <person name="Conlan S."/>
            <person name="Thomas P.J."/>
            <person name="Mullikin J."/>
            <person name="Palmore T.N."/>
            <person name="Frank K.M."/>
            <person name="Segre J.A."/>
        </authorList>
    </citation>
    <scope>NUCLEOTIDE SEQUENCE [LARGE SCALE GENOMIC DNA]</scope>
    <source>
        <strain evidence="13 14">AAQJH</strain>
    </source>
</reference>
<dbReference type="Pfam" id="PF01370">
    <property type="entry name" value="Epimerase"/>
    <property type="match status" value="2"/>
</dbReference>
<dbReference type="InterPro" id="IPR005886">
    <property type="entry name" value="UDP_G4E"/>
</dbReference>
<sequence length="466" mass="51500">MLNKKILVTGGAGYIGSHANALLNTLGFQTIVLDNLVYGHKESLHYAPLPFSYTSPFTKSPTISSQYLDSTLTNHANKTTNSSNCSVALEALAKLEGRSYLSDNDYPSNLANRSNCIDKGEFLQNLDSKTPNTQDSVLNFLTQLERNFNGGGGANTQDSILYNNLKSNLNSNNDLSRQLQTAHKNTTFIHADLSDKATLDSIFSTYQIQAVMHFAAFAYVGESVKDPSKYYYNNIANSLNLLESMRKANVKNIIFSSTCATYGHPLHLPITESHPQNPINPYGYSKLVVENMLKDFSHAYGLEYVILRYFNAAGASMLFNIGESHSPETHLIPLLLQTALGQRECLSIYGDDYPTKDGSCIRDYIHIDDLANAHILALKYLLNGGKSEAFNLGNGEGFSIFELLECASRLCGRQIPYTIESRREGDPATLIGDSSKAQQILGWKAHFADIETILSSALAWHSNPRY</sequence>
<dbReference type="RefSeq" id="WP_077388127.1">
    <property type="nucleotide sequence ID" value="NZ_CP019645.1"/>
</dbReference>
<evidence type="ECO:0000256" key="10">
    <source>
        <dbReference type="ARBA" id="ARBA00031367"/>
    </source>
</evidence>
<dbReference type="Gene3D" id="3.90.25.10">
    <property type="entry name" value="UDP-galactose 4-epimerase, domain 1"/>
    <property type="match status" value="1"/>
</dbReference>
<evidence type="ECO:0000256" key="6">
    <source>
        <dbReference type="ARBA" id="ARBA00018569"/>
    </source>
</evidence>
<dbReference type="EC" id="5.1.3.2" evidence="5"/>
<dbReference type="PANTHER" id="PTHR43725:SF53">
    <property type="entry name" value="UDP-ARABINOSE 4-EPIMERASE 1"/>
    <property type="match status" value="1"/>
</dbReference>
<keyword evidence="7" id="KW-0520">NAD</keyword>
<evidence type="ECO:0000313" key="14">
    <source>
        <dbReference type="Proteomes" id="UP000188298"/>
    </source>
</evidence>
<dbReference type="InterPro" id="IPR001509">
    <property type="entry name" value="Epimerase_deHydtase"/>
</dbReference>
<dbReference type="CDD" id="cd05247">
    <property type="entry name" value="UDP_G4E_1_SDR_e"/>
    <property type="match status" value="1"/>
</dbReference>
<proteinExistence type="inferred from homology"/>
<dbReference type="Proteomes" id="UP000188298">
    <property type="component" value="Chromosome"/>
</dbReference>
<dbReference type="GO" id="GO:0033499">
    <property type="term" value="P:galactose catabolic process via UDP-galactose, Leloir pathway"/>
    <property type="evidence" value="ECO:0007669"/>
    <property type="project" value="TreeGrafter"/>
</dbReference>
<organism evidence="13 14">
    <name type="scientific">Helicobacter bilis</name>
    <dbReference type="NCBI Taxonomy" id="37372"/>
    <lineage>
        <taxon>Bacteria</taxon>
        <taxon>Pseudomonadati</taxon>
        <taxon>Campylobacterota</taxon>
        <taxon>Epsilonproteobacteria</taxon>
        <taxon>Campylobacterales</taxon>
        <taxon>Helicobacteraceae</taxon>
        <taxon>Helicobacter</taxon>
    </lineage>
</organism>
<dbReference type="PANTHER" id="PTHR43725">
    <property type="entry name" value="UDP-GLUCOSE 4-EPIMERASE"/>
    <property type="match status" value="1"/>
</dbReference>
<comment type="similarity">
    <text evidence="4">Belongs to the NAD(P)-dependent epimerase/dehydratase family.</text>
</comment>
<dbReference type="GO" id="GO:0003978">
    <property type="term" value="F:UDP-glucose 4-epimerase activity"/>
    <property type="evidence" value="ECO:0007669"/>
    <property type="project" value="UniProtKB-EC"/>
</dbReference>
<dbReference type="AlphaFoldDB" id="A0A1Q2LF01"/>
<evidence type="ECO:0000256" key="11">
    <source>
        <dbReference type="ARBA" id="ARBA00033067"/>
    </source>
</evidence>
<gene>
    <name evidence="13" type="ORF">XJ32_01520</name>
</gene>
<evidence type="ECO:0000256" key="4">
    <source>
        <dbReference type="ARBA" id="ARBA00007637"/>
    </source>
</evidence>
<accession>A0A1Q2LF01</accession>
<comment type="pathway">
    <text evidence="3">Carbohydrate metabolism; galactose metabolism.</text>
</comment>
<dbReference type="EMBL" id="CP019645">
    <property type="protein sequence ID" value="AQQ58996.1"/>
    <property type="molecule type" value="Genomic_DNA"/>
</dbReference>
<dbReference type="InterPro" id="IPR036291">
    <property type="entry name" value="NAD(P)-bd_dom_sf"/>
</dbReference>
<evidence type="ECO:0000256" key="2">
    <source>
        <dbReference type="ARBA" id="ARBA00001911"/>
    </source>
</evidence>
<dbReference type="KEGG" id="hbl:XJ32_01520"/>
<feature type="domain" description="NAD-dependent epimerase/dehydratase" evidence="12">
    <location>
        <begin position="177"/>
        <end position="393"/>
    </location>
</feature>
<dbReference type="NCBIfam" id="TIGR01179">
    <property type="entry name" value="galE"/>
    <property type="match status" value="1"/>
</dbReference>
<evidence type="ECO:0000259" key="12">
    <source>
        <dbReference type="Pfam" id="PF01370"/>
    </source>
</evidence>
<protein>
    <recommendedName>
        <fullName evidence="6">UDP-glucose 4-epimerase</fullName>
        <ecNumber evidence="5">5.1.3.2</ecNumber>
    </recommendedName>
    <alternativeName>
        <fullName evidence="11">Galactowaldenase</fullName>
    </alternativeName>
    <alternativeName>
        <fullName evidence="10">UDP-galactose 4-epimerase</fullName>
    </alternativeName>
</protein>
<dbReference type="SUPFAM" id="SSF51735">
    <property type="entry name" value="NAD(P)-binding Rossmann-fold domains"/>
    <property type="match status" value="1"/>
</dbReference>
<feature type="domain" description="NAD-dependent epimerase/dehydratase" evidence="12">
    <location>
        <begin position="6"/>
        <end position="44"/>
    </location>
</feature>
<keyword evidence="9" id="KW-0119">Carbohydrate metabolism</keyword>
<evidence type="ECO:0000256" key="7">
    <source>
        <dbReference type="ARBA" id="ARBA00023027"/>
    </source>
</evidence>
<dbReference type="UniPathway" id="UPA00214"/>
<evidence type="ECO:0000256" key="9">
    <source>
        <dbReference type="ARBA" id="ARBA00023277"/>
    </source>
</evidence>
<evidence type="ECO:0000256" key="8">
    <source>
        <dbReference type="ARBA" id="ARBA00023235"/>
    </source>
</evidence>